<comment type="caution">
    <text evidence="1">The sequence shown here is derived from an EMBL/GenBank/DDBJ whole genome shotgun (WGS) entry which is preliminary data.</text>
</comment>
<accession>A0A812SD22</accession>
<gene>
    <name evidence="1" type="ORF">SPIL2461_LOCUS12097</name>
</gene>
<dbReference type="OrthoDB" id="414397at2759"/>
<dbReference type="Proteomes" id="UP000649617">
    <property type="component" value="Unassembled WGS sequence"/>
</dbReference>
<dbReference type="InterPro" id="IPR014998">
    <property type="entry name" value="DUF1848"/>
</dbReference>
<proteinExistence type="predicted"/>
<dbReference type="EMBL" id="CAJNIZ010024335">
    <property type="protein sequence ID" value="CAE7475926.1"/>
    <property type="molecule type" value="Genomic_DNA"/>
</dbReference>
<reference evidence="1" key="1">
    <citation type="submission" date="2021-02" db="EMBL/GenBank/DDBJ databases">
        <authorList>
            <person name="Dougan E. K."/>
            <person name="Rhodes N."/>
            <person name="Thang M."/>
            <person name="Chan C."/>
        </authorList>
    </citation>
    <scope>NUCLEOTIDE SEQUENCE</scope>
</reference>
<organism evidence="1 2">
    <name type="scientific">Symbiodinium pilosum</name>
    <name type="common">Dinoflagellate</name>
    <dbReference type="NCBI Taxonomy" id="2952"/>
    <lineage>
        <taxon>Eukaryota</taxon>
        <taxon>Sar</taxon>
        <taxon>Alveolata</taxon>
        <taxon>Dinophyceae</taxon>
        <taxon>Suessiales</taxon>
        <taxon>Symbiodiniaceae</taxon>
        <taxon>Symbiodinium</taxon>
    </lineage>
</organism>
<evidence type="ECO:0000313" key="1">
    <source>
        <dbReference type="EMBL" id="CAE7475926.1"/>
    </source>
</evidence>
<protein>
    <recommendedName>
        <fullName evidence="3">DUF1848 domain-containing protein</fullName>
    </recommendedName>
</protein>
<evidence type="ECO:0000313" key="2">
    <source>
        <dbReference type="Proteomes" id="UP000649617"/>
    </source>
</evidence>
<sequence>MDIEDLHLACLAEIPEGGGPCRLELDESEPHEHREPLQGCEGPKLFARVTEADRARALERPPMILSCSRRTDVPWAFLRQYLKAFREGFMYVRSPVTRHMDPVCLKPYDETTGKGVTCISWWSKNYSKWIEEFKRDGSILHSYRMHMFNFTVNSDDLTLEPGLSAPLPERLQQVTWLANRFGPHAVNVRFDPIVHYRRLPELKIRDNLQDFEQIVRHLQSLGIRHITFSFCKPYKQSVRNMYSAGVELVGLSISQQHQVLDRLLPLAAKHGVELRCCCDTGLVGHRAAVPEPEVRKVRRWGLKKEGTAKEARQLLATPTAPEVGESRCLDARLADRLAKELGIKVTFPHQKDRGQREQCNCTGSREIGQYELQCPHSCLYCYANPKPVQPGAPGGG</sequence>
<keyword evidence="2" id="KW-1185">Reference proteome</keyword>
<evidence type="ECO:0008006" key="3">
    <source>
        <dbReference type="Google" id="ProtNLM"/>
    </source>
</evidence>
<dbReference type="Pfam" id="PF08902">
    <property type="entry name" value="DUF1848"/>
    <property type="match status" value="2"/>
</dbReference>
<dbReference type="AlphaFoldDB" id="A0A812SD22"/>
<name>A0A812SD22_SYMPI</name>